<feature type="transmembrane region" description="Helical" evidence="7">
    <location>
        <begin position="35"/>
        <end position="65"/>
    </location>
</feature>
<evidence type="ECO:0000256" key="2">
    <source>
        <dbReference type="ARBA" id="ARBA00022723"/>
    </source>
</evidence>
<proteinExistence type="inferred from homology"/>
<keyword evidence="1 6" id="KW-0645">Protease</keyword>
<dbReference type="EMBL" id="CP050177">
    <property type="protein sequence ID" value="QIQ06066.1"/>
    <property type="molecule type" value="Genomic_DNA"/>
</dbReference>
<evidence type="ECO:0000259" key="8">
    <source>
        <dbReference type="Pfam" id="PF01435"/>
    </source>
</evidence>
<organism evidence="9 10">
    <name type="scientific">Streptomyces liangshanensis</name>
    <dbReference type="NCBI Taxonomy" id="2717324"/>
    <lineage>
        <taxon>Bacteria</taxon>
        <taxon>Bacillati</taxon>
        <taxon>Actinomycetota</taxon>
        <taxon>Actinomycetes</taxon>
        <taxon>Kitasatosporales</taxon>
        <taxon>Streptomycetaceae</taxon>
        <taxon>Streptomyces</taxon>
    </lineage>
</organism>
<dbReference type="InterPro" id="IPR001915">
    <property type="entry name" value="Peptidase_M48"/>
</dbReference>
<evidence type="ECO:0000256" key="7">
    <source>
        <dbReference type="SAM" id="Phobius"/>
    </source>
</evidence>
<dbReference type="PANTHER" id="PTHR34978:SF3">
    <property type="entry name" value="SLR0241 PROTEIN"/>
    <property type="match status" value="1"/>
</dbReference>
<dbReference type="GO" id="GO:0004222">
    <property type="term" value="F:metalloendopeptidase activity"/>
    <property type="evidence" value="ECO:0007669"/>
    <property type="project" value="InterPro"/>
</dbReference>
<dbReference type="Pfam" id="PF01435">
    <property type="entry name" value="Peptidase_M48"/>
    <property type="match status" value="1"/>
</dbReference>
<dbReference type="GO" id="GO:0046872">
    <property type="term" value="F:metal ion binding"/>
    <property type="evidence" value="ECO:0007669"/>
    <property type="project" value="UniProtKB-KW"/>
</dbReference>
<keyword evidence="7" id="KW-1133">Transmembrane helix</keyword>
<name>A0A6G9H6Y3_9ACTN</name>
<dbReference type="InterPro" id="IPR052173">
    <property type="entry name" value="Beta-lactam_resp_regulator"/>
</dbReference>
<keyword evidence="7" id="KW-0812">Transmembrane</keyword>
<evidence type="ECO:0000256" key="5">
    <source>
        <dbReference type="ARBA" id="ARBA00023049"/>
    </source>
</evidence>
<dbReference type="KEGG" id="slia:HA039_30520"/>
<keyword evidence="4 6" id="KW-0862">Zinc</keyword>
<feature type="domain" description="Peptidase M48" evidence="8">
    <location>
        <begin position="126"/>
        <end position="185"/>
    </location>
</feature>
<keyword evidence="5 6" id="KW-0482">Metalloprotease</keyword>
<reference evidence="9 10" key="1">
    <citation type="submission" date="2020-03" db="EMBL/GenBank/DDBJ databases">
        <title>A novel species.</title>
        <authorList>
            <person name="Gao J."/>
        </authorList>
    </citation>
    <scope>NUCLEOTIDE SEQUENCE [LARGE SCALE GENOMIC DNA]</scope>
    <source>
        <strain evidence="9 10">QMT-12</strain>
    </source>
</reference>
<dbReference type="CDD" id="cd07326">
    <property type="entry name" value="M56_BlaR1_MecR1_like"/>
    <property type="match status" value="1"/>
</dbReference>
<dbReference type="Gene3D" id="3.30.2010.10">
    <property type="entry name" value="Metalloproteases ('zincins'), catalytic domain"/>
    <property type="match status" value="1"/>
</dbReference>
<keyword evidence="10" id="KW-1185">Reference proteome</keyword>
<evidence type="ECO:0000256" key="3">
    <source>
        <dbReference type="ARBA" id="ARBA00022801"/>
    </source>
</evidence>
<feature type="transmembrane region" description="Helical" evidence="7">
    <location>
        <begin position="6"/>
        <end position="23"/>
    </location>
</feature>
<dbReference type="Proteomes" id="UP000501179">
    <property type="component" value="Chromosome"/>
</dbReference>
<feature type="transmembrane region" description="Helical" evidence="7">
    <location>
        <begin position="267"/>
        <end position="286"/>
    </location>
</feature>
<evidence type="ECO:0000256" key="6">
    <source>
        <dbReference type="RuleBase" id="RU003983"/>
    </source>
</evidence>
<evidence type="ECO:0000313" key="10">
    <source>
        <dbReference type="Proteomes" id="UP000501179"/>
    </source>
</evidence>
<comment type="cofactor">
    <cofactor evidence="6">
        <name>Zn(2+)</name>
        <dbReference type="ChEBI" id="CHEBI:29105"/>
    </cofactor>
    <text evidence="6">Binds 1 zinc ion per subunit.</text>
</comment>
<keyword evidence="7" id="KW-0472">Membrane</keyword>
<dbReference type="PANTHER" id="PTHR34978">
    <property type="entry name" value="POSSIBLE SENSOR-TRANSDUCER PROTEIN BLAR"/>
    <property type="match status" value="1"/>
</dbReference>
<keyword evidence="2" id="KW-0479">Metal-binding</keyword>
<evidence type="ECO:0000256" key="4">
    <source>
        <dbReference type="ARBA" id="ARBA00022833"/>
    </source>
</evidence>
<accession>A0A6G9H6Y3</accession>
<feature type="transmembrane region" description="Helical" evidence="7">
    <location>
        <begin position="85"/>
        <end position="105"/>
    </location>
</feature>
<sequence>MRVVVFLPFVVSGLLAVSAPWAGRRLPPRTASWLLTAASTVAAGGWAAALSMLAFTLVGQVPAVAEEGRWSPGALAASTPVNRTVAAAAALLLAGCAGALAVAAWRRARSLVAARRESRLHPGRGDVVFLDDPVPTAFALPGSPGRVVVSSGMLRALSADERRALMAHERAHLRHRHHLFLLVLQLSAALNPLLRPVADAGGFALERWADEHAGTVVADRPLVARAVARAALATKRGARPALAATGGPVPQRVHALLSPLLPFRRRWVAPLAFLMIVCCVSVLISAQDMDQLFDAASYAHVASRR</sequence>
<dbReference type="RefSeq" id="WP_167034777.1">
    <property type="nucleotide sequence ID" value="NZ_CP050177.1"/>
</dbReference>
<keyword evidence="3 6" id="KW-0378">Hydrolase</keyword>
<evidence type="ECO:0000313" key="9">
    <source>
        <dbReference type="EMBL" id="QIQ06066.1"/>
    </source>
</evidence>
<gene>
    <name evidence="9" type="ORF">HA039_30520</name>
</gene>
<protein>
    <submittedName>
        <fullName evidence="9">M56 family metallopeptidase</fullName>
    </submittedName>
</protein>
<dbReference type="AlphaFoldDB" id="A0A6G9H6Y3"/>
<dbReference type="GO" id="GO:0006508">
    <property type="term" value="P:proteolysis"/>
    <property type="evidence" value="ECO:0007669"/>
    <property type="project" value="UniProtKB-KW"/>
</dbReference>
<evidence type="ECO:0000256" key="1">
    <source>
        <dbReference type="ARBA" id="ARBA00022670"/>
    </source>
</evidence>
<comment type="similarity">
    <text evidence="6">Belongs to the peptidase M48 family.</text>
</comment>